<evidence type="ECO:0000256" key="1">
    <source>
        <dbReference type="SAM" id="Phobius"/>
    </source>
</evidence>
<dbReference type="Pfam" id="PF14602">
    <property type="entry name" value="Hexapep_2"/>
    <property type="match status" value="1"/>
</dbReference>
<keyword evidence="1" id="KW-1133">Transmembrane helix</keyword>
<reference evidence="2 3" key="1">
    <citation type="submission" date="2015-06" db="EMBL/GenBank/DDBJ databases">
        <title>Draft Genome Sequence of Parabacteroides goldsteinii with Putative Novel Metallo-Beta-Lactamases Isolated from a Blood Culture from a Human Patient.</title>
        <authorList>
            <person name="Krogh T.J."/>
            <person name="Agergaard C.N."/>
            <person name="Moller-Jensen J."/>
            <person name="Justesen U.S."/>
        </authorList>
    </citation>
    <scope>NUCLEOTIDE SEQUENCE [LARGE SCALE GENOMIC DNA]</scope>
    <source>
        <strain evidence="2 3">910340</strain>
    </source>
</reference>
<organism evidence="2 3">
    <name type="scientific">Parabacteroides goldsteinii</name>
    <dbReference type="NCBI Taxonomy" id="328812"/>
    <lineage>
        <taxon>Bacteria</taxon>
        <taxon>Pseudomonadati</taxon>
        <taxon>Bacteroidota</taxon>
        <taxon>Bacteroidia</taxon>
        <taxon>Bacteroidales</taxon>
        <taxon>Tannerellaceae</taxon>
        <taxon>Parabacteroides</taxon>
    </lineage>
</organism>
<evidence type="ECO:0000313" key="3">
    <source>
        <dbReference type="Proteomes" id="UP000036166"/>
    </source>
</evidence>
<dbReference type="InterPro" id="IPR001451">
    <property type="entry name" value="Hexapep"/>
</dbReference>
<sequence length="165" mass="18279">MPNAIFFYRIQRWLYLHHIPFLPKLIQLLIFLIYNTKITADSKIGKGSYFVCKGISTVLIPGTEIGENCVLGLRFSTVRKFPYKNVPKIGNNVFIGPNVVICGPVEIGDNCIVAANSFVDKSLRGGEIVAGSPAKIIGYTKDLNYNISSNQKDLDGIAPYLQPKE</sequence>
<dbReference type="EMBL" id="LFJV01000067">
    <property type="protein sequence ID" value="KMM32245.1"/>
    <property type="molecule type" value="Genomic_DNA"/>
</dbReference>
<dbReference type="GO" id="GO:0016740">
    <property type="term" value="F:transferase activity"/>
    <property type="evidence" value="ECO:0007669"/>
    <property type="project" value="UniProtKB-KW"/>
</dbReference>
<dbReference type="RefSeq" id="WP_048316740.1">
    <property type="nucleotide sequence ID" value="NZ_LFJV01000067.1"/>
</dbReference>
<comment type="caution">
    <text evidence="2">The sequence shown here is derived from an EMBL/GenBank/DDBJ whole genome shotgun (WGS) entry which is preliminary data.</text>
</comment>
<dbReference type="AlphaFoldDB" id="A0A0J6CGA8"/>
<accession>A0A0J6CGA8</accession>
<dbReference type="SUPFAM" id="SSF51161">
    <property type="entry name" value="Trimeric LpxA-like enzymes"/>
    <property type="match status" value="1"/>
</dbReference>
<evidence type="ECO:0000313" key="2">
    <source>
        <dbReference type="EMBL" id="KMM32245.1"/>
    </source>
</evidence>
<name>A0A0J6CGA8_9BACT</name>
<dbReference type="Gene3D" id="2.160.10.10">
    <property type="entry name" value="Hexapeptide repeat proteins"/>
    <property type="match status" value="1"/>
</dbReference>
<gene>
    <name evidence="2" type="ORF">ACM15_18390</name>
</gene>
<feature type="transmembrane region" description="Helical" evidence="1">
    <location>
        <begin position="15"/>
        <end position="34"/>
    </location>
</feature>
<dbReference type="PANTHER" id="PTHR42811">
    <property type="entry name" value="SERINE ACETYLTRANSFERASE"/>
    <property type="match status" value="1"/>
</dbReference>
<protein>
    <submittedName>
        <fullName evidence="2">Serine acetyltransferase</fullName>
    </submittedName>
</protein>
<dbReference type="Proteomes" id="UP000036166">
    <property type="component" value="Unassembled WGS sequence"/>
</dbReference>
<proteinExistence type="predicted"/>
<keyword evidence="1" id="KW-0472">Membrane</keyword>
<dbReference type="InterPro" id="IPR011004">
    <property type="entry name" value="Trimer_LpxA-like_sf"/>
</dbReference>
<keyword evidence="2" id="KW-0808">Transferase</keyword>
<dbReference type="PATRIC" id="fig|328812.4.peg.4737"/>
<dbReference type="Pfam" id="PF00132">
    <property type="entry name" value="Hexapep"/>
    <property type="match status" value="1"/>
</dbReference>
<keyword evidence="1" id="KW-0812">Transmembrane</keyword>